<dbReference type="Gene3D" id="1.20.5.550">
    <property type="entry name" value="Single Helix bin"/>
    <property type="match status" value="1"/>
</dbReference>
<dbReference type="SUPFAM" id="SSF81935">
    <property type="entry name" value="N-terminal domain of bifunctional PutA protein"/>
    <property type="match status" value="1"/>
</dbReference>
<comment type="pathway">
    <text evidence="3">Amino-acid degradation; L-proline degradation into L-glutamate; L-glutamate from L-proline: step 2/2.</text>
</comment>
<dbReference type="Pfam" id="PF14850">
    <property type="entry name" value="Pro_dh-DNA_bdg"/>
    <property type="match status" value="1"/>
</dbReference>
<dbReference type="InterPro" id="IPR016162">
    <property type="entry name" value="Ald_DH_N"/>
</dbReference>
<dbReference type="PIRSF" id="PIRSF000197">
    <property type="entry name" value="Bifunct_PutA"/>
    <property type="match status" value="1"/>
</dbReference>
<dbReference type="InterPro" id="IPR005933">
    <property type="entry name" value="PutA_C"/>
</dbReference>
<organism evidence="9 10">
    <name type="scientific">Asaia lannensis NBRC 102526</name>
    <dbReference type="NCBI Taxonomy" id="1307926"/>
    <lineage>
        <taxon>Bacteria</taxon>
        <taxon>Pseudomonadati</taxon>
        <taxon>Pseudomonadota</taxon>
        <taxon>Alphaproteobacteria</taxon>
        <taxon>Acetobacterales</taxon>
        <taxon>Acetobacteraceae</taxon>
        <taxon>Asaia</taxon>
    </lineage>
</organism>
<dbReference type="NCBIfam" id="TIGR01238">
    <property type="entry name" value="D1pyr5carbox3"/>
    <property type="match status" value="1"/>
</dbReference>
<evidence type="ECO:0000259" key="7">
    <source>
        <dbReference type="Pfam" id="PF14850"/>
    </source>
</evidence>
<dbReference type="Gene3D" id="3.40.309.10">
    <property type="entry name" value="Aldehyde Dehydrogenase, Chain A, domain 2"/>
    <property type="match status" value="1"/>
</dbReference>
<dbReference type="InterPro" id="IPR015590">
    <property type="entry name" value="Aldehyde_DH_dom"/>
</dbReference>
<gene>
    <name evidence="9" type="ORF">NF685_02370</name>
</gene>
<keyword evidence="1 3" id="KW-0560">Oxidoreductase</keyword>
<evidence type="ECO:0000256" key="3">
    <source>
        <dbReference type="PIRNR" id="PIRNR000197"/>
    </source>
</evidence>
<comment type="caution">
    <text evidence="9">The sequence shown here is derived from an EMBL/GenBank/DDBJ whole genome shotgun (WGS) entry which is preliminary data.</text>
</comment>
<proteinExistence type="inferred from homology"/>
<dbReference type="Pfam" id="PF00171">
    <property type="entry name" value="Aldedh"/>
    <property type="match status" value="1"/>
</dbReference>
<protein>
    <recommendedName>
        <fullName evidence="3">Bifunctional protein PutA</fullName>
    </recommendedName>
    <domain>
        <recommendedName>
            <fullName evidence="3">Proline dehydrogenase</fullName>
            <ecNumber evidence="3">1.5.5.2</ecNumber>
        </recommendedName>
        <alternativeName>
            <fullName evidence="3">Proline oxidase</fullName>
        </alternativeName>
    </domain>
    <domain>
        <recommendedName>
            <fullName evidence="3">Delta-1-pyrroline-5-carboxylate dehydrogenase</fullName>
            <shortName evidence="3">P5C dehydrogenase</shortName>
            <ecNumber evidence="3">1.2.1.88</ecNumber>
        </recommendedName>
        <alternativeName>
            <fullName evidence="3">L-glutamate gamma-semialdehyde dehydrogenase</fullName>
        </alternativeName>
    </domain>
</protein>
<dbReference type="EC" id="1.5.5.2" evidence="3"/>
<evidence type="ECO:0000259" key="8">
    <source>
        <dbReference type="Pfam" id="PF18327"/>
    </source>
</evidence>
<evidence type="ECO:0000259" key="5">
    <source>
        <dbReference type="Pfam" id="PF00171"/>
    </source>
</evidence>
<dbReference type="InterPro" id="IPR016161">
    <property type="entry name" value="Ald_DH/histidinol_DH"/>
</dbReference>
<feature type="domain" description="Aldehyde dehydrogenase" evidence="5">
    <location>
        <begin position="595"/>
        <end position="1029"/>
    </location>
</feature>
<keyword evidence="3" id="KW-0274">FAD</keyword>
<reference evidence="9 10" key="1">
    <citation type="submission" date="2022-06" db="EMBL/GenBank/DDBJ databases">
        <title>Whole-genome of Asaia lannensis strain LMG 27011T.</title>
        <authorList>
            <person name="Sombolestani A."/>
        </authorList>
    </citation>
    <scope>NUCLEOTIDE SEQUENCE [LARGE SCALE GENOMIC DNA]</scope>
    <source>
        <strain evidence="9 10">NBRC 102526</strain>
    </source>
</reference>
<keyword evidence="3" id="KW-0642">Proline metabolism</keyword>
<dbReference type="InterPro" id="IPR041349">
    <property type="entry name" value="PRODH"/>
</dbReference>
<dbReference type="Proteomes" id="UP001523401">
    <property type="component" value="Unassembled WGS sequence"/>
</dbReference>
<comment type="catalytic activity">
    <reaction evidence="3">
        <text>L-proline + a quinone = (S)-1-pyrroline-5-carboxylate + a quinol + H(+)</text>
        <dbReference type="Rhea" id="RHEA:23784"/>
        <dbReference type="ChEBI" id="CHEBI:15378"/>
        <dbReference type="ChEBI" id="CHEBI:17388"/>
        <dbReference type="ChEBI" id="CHEBI:24646"/>
        <dbReference type="ChEBI" id="CHEBI:60039"/>
        <dbReference type="ChEBI" id="CHEBI:132124"/>
        <dbReference type="EC" id="1.5.5.2"/>
    </reaction>
</comment>
<keyword evidence="3" id="KW-0238">DNA-binding</keyword>
<evidence type="ECO:0000313" key="10">
    <source>
        <dbReference type="Proteomes" id="UP001523401"/>
    </source>
</evidence>
<feature type="region of interest" description="Disordered" evidence="4">
    <location>
        <begin position="529"/>
        <end position="549"/>
    </location>
</feature>
<dbReference type="Gene3D" id="3.40.605.10">
    <property type="entry name" value="Aldehyde Dehydrogenase, Chain A, domain 1"/>
    <property type="match status" value="1"/>
</dbReference>
<keyword evidence="3" id="KW-0804">Transcription</keyword>
<keyword evidence="10" id="KW-1185">Reference proteome</keyword>
<comment type="cofactor">
    <cofactor evidence="3">
        <name>FAD</name>
        <dbReference type="ChEBI" id="CHEBI:57692"/>
    </cofactor>
</comment>
<accession>A0ABT1CDE0</accession>
<dbReference type="InterPro" id="IPR050485">
    <property type="entry name" value="Proline_metab_enzyme"/>
</dbReference>
<feature type="domain" description="Proline dehydrogenase" evidence="6">
    <location>
        <begin position="184"/>
        <end position="507"/>
    </location>
</feature>
<dbReference type="InterPro" id="IPR029041">
    <property type="entry name" value="FAD-linked_oxidoreductase-like"/>
</dbReference>
<sequence>MTVFSRLLSGLPASEPSREAISHAARRPEAEAFAGLLTLATLADPLPEQIDSHARSLVTYWRNHAGTDGIDTMLQAFPLHSAEGRALLCLAGCLLRIPDAATRDTLIRDQIGQGGWQHHGGHEPPLFLNAASWAMSTSSRFHAVPGGLRRLAMRGSAPFIRHGVERAMQMMGTQFVPAETLTQALKRSRTAEQAGFSLAYSALHGTAQTAEEAEWARQDALAMVETLARHGRGQSLHDRPSLSLKLSSLHPRFEETQRERVMSELLPFLTAFALRARAANLIVHIDAEQGEKLDLGLDLFDALCRAPELAGWNGLGFTVQAYDKRALPLIDHLIAIARETGRRIALRLVKGRYHTHEIRQSQAESCAEYTVFTRKYHTDVSFIACARQALASEAWLYPQFATHNARSIATILAIAPPWSPGRYEFGCLFGTGETPYEAVLQARPSGAAAKSRTKNHAPLSGMVGGVPVPLPGAACRLLVPVGPESRLGPLLIDRLIENGVSTSFVNQIYDRTVTLDTLVSDPVALARTPVPRGSPSRTIPLPPDLSLPGRQTAIRPDLHDRLFMQRLAEDLLPLPAPFRAMPLGPAMPRPEGRARTIVNPALHDDHPGSVTYARPRDIDAALNTAEGEQEWRRTDPQTRAACLDAIAEALDADRSTLLDLLIREAGKTLSGATDEICEAINALRYYAAQLRLFDETGGHGAPLGIVLCISPWNFPVSSFTGQVAVALAAGNAVIAKPAEETPLVAARLVSLFLSAGLPSRALQLLPGEGNVGASLVADPRIDGVIFTGSTAVAKTISRELLGRTGRTGQPVPLLSDTSGQNAMIVDSSVPPEQVIPDILASAFDSAGQRSASLRVLLLQEDGAEDLIERLRAALNERHVGAPDRIGTDIGPLISAGARVRVEEHIERMRRAGYRVWQPGLQAETLKGHFVPPTLIEIGRVADIGQEVFGPVLHIRRYARHELDGVIDALNATGYALTFGVQSRIHDTIARACARSRAGNIYVNRAIIGAAIGTQPFGGRGLSGSGPKLGGPLLLPRLMYGAACPFEASETAPVPPAARAFLAFLEPRDPPSARRVRAAIAHRLCGLTLDLPGPSGESNRYTIRPKGVILCACESWPALIHAVGLALGAGNTVLVLAPDPAVEWLRQVSRQLANVITRVDPGALPECDAMLIQRGAESAEQAALTITAREGMVVPVYDLDTVRPEWLLSETVITTNEAVLGGDIASVS</sequence>
<dbReference type="Gene3D" id="3.20.20.220">
    <property type="match status" value="1"/>
</dbReference>
<dbReference type="InterPro" id="IPR002872">
    <property type="entry name" value="Proline_DH_dom"/>
</dbReference>
<dbReference type="EC" id="1.2.1.88" evidence="3"/>
<evidence type="ECO:0000259" key="6">
    <source>
        <dbReference type="Pfam" id="PF01619"/>
    </source>
</evidence>
<dbReference type="InterPro" id="IPR024089">
    <property type="entry name" value="PRODH_PutA_dom_I/II"/>
</dbReference>
<dbReference type="SUPFAM" id="SSF53720">
    <property type="entry name" value="ALDH-like"/>
    <property type="match status" value="1"/>
</dbReference>
<dbReference type="PANTHER" id="PTHR42862">
    <property type="entry name" value="DELTA-1-PYRROLINE-5-CARBOXYLATE DEHYDROGENASE 1, ISOFORM A-RELATED"/>
    <property type="match status" value="1"/>
</dbReference>
<evidence type="ECO:0000256" key="4">
    <source>
        <dbReference type="SAM" id="MobiDB-lite"/>
    </source>
</evidence>
<dbReference type="Gene3D" id="1.20.5.460">
    <property type="entry name" value="Single helix bin"/>
    <property type="match status" value="1"/>
</dbReference>
<comment type="catalytic activity">
    <reaction evidence="3">
        <text>L-glutamate 5-semialdehyde + NAD(+) + H2O = L-glutamate + NADH + 2 H(+)</text>
        <dbReference type="Rhea" id="RHEA:30235"/>
        <dbReference type="ChEBI" id="CHEBI:15377"/>
        <dbReference type="ChEBI" id="CHEBI:15378"/>
        <dbReference type="ChEBI" id="CHEBI:29985"/>
        <dbReference type="ChEBI" id="CHEBI:57540"/>
        <dbReference type="ChEBI" id="CHEBI:57945"/>
        <dbReference type="ChEBI" id="CHEBI:58066"/>
        <dbReference type="EC" id="1.2.1.88"/>
    </reaction>
</comment>
<evidence type="ECO:0000256" key="1">
    <source>
        <dbReference type="ARBA" id="ARBA00023002"/>
    </source>
</evidence>
<dbReference type="Pfam" id="PF18327">
    <property type="entry name" value="PRODH"/>
    <property type="match status" value="1"/>
</dbReference>
<dbReference type="GO" id="GO:0003842">
    <property type="term" value="F:L-glutamate gamma-semialdehyde dehydrogenase activity"/>
    <property type="evidence" value="ECO:0007669"/>
    <property type="project" value="UniProtKB-EC"/>
</dbReference>
<keyword evidence="3" id="KW-0285">Flavoprotein</keyword>
<comment type="function">
    <text evidence="3">Oxidizes proline to glutamate for use as a carbon and nitrogen source.</text>
</comment>
<dbReference type="SUPFAM" id="SSF51730">
    <property type="entry name" value="FAD-linked oxidoreductase"/>
    <property type="match status" value="1"/>
</dbReference>
<comment type="similarity">
    <text evidence="3">In the N-terminal section; belongs to the proline dehydrogenase family.</text>
</comment>
<evidence type="ECO:0000313" key="9">
    <source>
        <dbReference type="EMBL" id="MCO6158873.1"/>
    </source>
</evidence>
<comment type="pathway">
    <text evidence="3">Amino-acid degradation; L-proline degradation into L-glutamate; L-glutamate from L-proline: step 1/2.</text>
</comment>
<dbReference type="Pfam" id="PF01619">
    <property type="entry name" value="Pro_dh"/>
    <property type="match status" value="1"/>
</dbReference>
<keyword evidence="3" id="KW-0678">Repressor</keyword>
<keyword evidence="2 3" id="KW-0520">NAD</keyword>
<feature type="domain" description="Proline utilization A proline dehydrogenase N-terminal" evidence="8">
    <location>
        <begin position="16"/>
        <end position="59"/>
    </location>
</feature>
<feature type="domain" description="Proline dehydrogenase PutA" evidence="7">
    <location>
        <begin position="70"/>
        <end position="175"/>
    </location>
</feature>
<dbReference type="PANTHER" id="PTHR42862:SF1">
    <property type="entry name" value="DELTA-1-PYRROLINE-5-CARBOXYLATE DEHYDROGENASE 2, ISOFORM A-RELATED"/>
    <property type="match status" value="1"/>
</dbReference>
<dbReference type="InterPro" id="IPR025703">
    <property type="entry name" value="Bifunct_PutA"/>
</dbReference>
<dbReference type="EMBL" id="JAMXQU010000001">
    <property type="protein sequence ID" value="MCO6158873.1"/>
    <property type="molecule type" value="Genomic_DNA"/>
</dbReference>
<evidence type="ECO:0000256" key="2">
    <source>
        <dbReference type="ARBA" id="ARBA00023027"/>
    </source>
</evidence>
<name>A0ABT1CDE0_9PROT</name>
<dbReference type="RefSeq" id="WP_252848430.1">
    <property type="nucleotide sequence ID" value="NZ_BAPW01000034.1"/>
</dbReference>
<dbReference type="InterPro" id="IPR024082">
    <property type="entry name" value="PRODH_PutA_dom_II"/>
</dbReference>
<dbReference type="InterPro" id="IPR024090">
    <property type="entry name" value="PRODH_PutA_dom_I"/>
</dbReference>
<comment type="similarity">
    <text evidence="3">In the C-terminal section; belongs to the aldehyde dehydrogenase family.</text>
</comment>
<keyword evidence="3" id="KW-0805">Transcription regulation</keyword>
<dbReference type="InterPro" id="IPR016163">
    <property type="entry name" value="Ald_DH_C"/>
</dbReference>